<accession>A0ABV6BF82</accession>
<keyword evidence="2" id="KW-0146">Chitin degradation</keyword>
<dbReference type="InterPro" id="IPR029070">
    <property type="entry name" value="Chitinase_insertion_sf"/>
</dbReference>
<dbReference type="InterPro" id="IPR050314">
    <property type="entry name" value="Glycosyl_Hydrlase_18"/>
</dbReference>
<keyword evidence="5" id="KW-0732">Signal</keyword>
<dbReference type="SUPFAM" id="SSF51055">
    <property type="entry name" value="Carbohydrate binding domain"/>
    <property type="match status" value="2"/>
</dbReference>
<evidence type="ECO:0000259" key="6">
    <source>
        <dbReference type="PROSITE" id="PS51910"/>
    </source>
</evidence>
<gene>
    <name evidence="7" type="ORF">ACFFJP_14660</name>
</gene>
<dbReference type="Gene3D" id="3.10.50.10">
    <property type="match status" value="1"/>
</dbReference>
<evidence type="ECO:0000256" key="4">
    <source>
        <dbReference type="ARBA" id="ARBA00023326"/>
    </source>
</evidence>
<dbReference type="Pfam" id="PF00704">
    <property type="entry name" value="Glyco_hydro_18"/>
    <property type="match status" value="1"/>
</dbReference>
<keyword evidence="3" id="KW-0119">Carbohydrate metabolism</keyword>
<dbReference type="PANTHER" id="PTHR11177:SF308">
    <property type="entry name" value="CHITINASE A"/>
    <property type="match status" value="1"/>
</dbReference>
<dbReference type="InterPro" id="IPR032798">
    <property type="entry name" value="CBM_5_12_2"/>
</dbReference>
<evidence type="ECO:0000256" key="2">
    <source>
        <dbReference type="ARBA" id="ARBA00023024"/>
    </source>
</evidence>
<dbReference type="CDD" id="cd12204">
    <property type="entry name" value="CBD_like"/>
    <property type="match status" value="1"/>
</dbReference>
<reference evidence="7 8" key="1">
    <citation type="submission" date="2024-09" db="EMBL/GenBank/DDBJ databases">
        <authorList>
            <person name="Sun Q."/>
            <person name="Mori K."/>
        </authorList>
    </citation>
    <scope>NUCLEOTIDE SEQUENCE [LARGE SCALE GENOMIC DNA]</scope>
    <source>
        <strain evidence="7 8">KCTC 23315</strain>
    </source>
</reference>
<evidence type="ECO:0000256" key="5">
    <source>
        <dbReference type="SAM" id="SignalP"/>
    </source>
</evidence>
<evidence type="ECO:0000313" key="8">
    <source>
        <dbReference type="Proteomes" id="UP001589813"/>
    </source>
</evidence>
<dbReference type="Pfam" id="PF06483">
    <property type="entry name" value="ChiC"/>
    <property type="match status" value="1"/>
</dbReference>
<protein>
    <submittedName>
        <fullName evidence="7">Glycosyl hydrolase family 18 protein</fullName>
    </submittedName>
</protein>
<dbReference type="SUPFAM" id="SSF51445">
    <property type="entry name" value="(Trans)glycosidases"/>
    <property type="match status" value="1"/>
</dbReference>
<dbReference type="CDD" id="cd06548">
    <property type="entry name" value="GH18_chitinase"/>
    <property type="match status" value="1"/>
</dbReference>
<proteinExistence type="predicted"/>
<dbReference type="PANTHER" id="PTHR11177">
    <property type="entry name" value="CHITINASE"/>
    <property type="match status" value="1"/>
</dbReference>
<dbReference type="GO" id="GO:0016787">
    <property type="term" value="F:hydrolase activity"/>
    <property type="evidence" value="ECO:0007669"/>
    <property type="project" value="UniProtKB-KW"/>
</dbReference>
<dbReference type="Gene3D" id="2.10.10.20">
    <property type="entry name" value="Carbohydrate-binding module superfamily 5/12"/>
    <property type="match status" value="2"/>
</dbReference>
<dbReference type="Gene3D" id="3.20.20.80">
    <property type="entry name" value="Glycosidases"/>
    <property type="match status" value="1"/>
</dbReference>
<dbReference type="SMART" id="SM00495">
    <property type="entry name" value="ChtBD3"/>
    <property type="match status" value="2"/>
</dbReference>
<dbReference type="InterPro" id="IPR017853">
    <property type="entry name" value="GH"/>
</dbReference>
<organism evidence="7 8">
    <name type="scientific">Rheinheimera tilapiae</name>
    <dbReference type="NCBI Taxonomy" id="875043"/>
    <lineage>
        <taxon>Bacteria</taxon>
        <taxon>Pseudomonadati</taxon>
        <taxon>Pseudomonadota</taxon>
        <taxon>Gammaproteobacteria</taxon>
        <taxon>Chromatiales</taxon>
        <taxon>Chromatiaceae</taxon>
        <taxon>Rheinheimera</taxon>
    </lineage>
</organism>
<dbReference type="InterPro" id="IPR013783">
    <property type="entry name" value="Ig-like_fold"/>
</dbReference>
<dbReference type="Gene3D" id="2.60.40.10">
    <property type="entry name" value="Immunoglobulins"/>
    <property type="match status" value="2"/>
</dbReference>
<dbReference type="SMART" id="SM00636">
    <property type="entry name" value="Glyco_18"/>
    <property type="match status" value="1"/>
</dbReference>
<dbReference type="PROSITE" id="PS51910">
    <property type="entry name" value="GH18_2"/>
    <property type="match status" value="1"/>
</dbReference>
<dbReference type="EMBL" id="JBHLXP010000003">
    <property type="protein sequence ID" value="MFC0049535.1"/>
    <property type="molecule type" value="Genomic_DNA"/>
</dbReference>
<keyword evidence="8" id="KW-1185">Reference proteome</keyword>
<dbReference type="InterPro" id="IPR001223">
    <property type="entry name" value="Glyco_hydro18_cat"/>
</dbReference>
<name>A0ABV6BF82_9GAMM</name>
<sequence length="1027" mass="110470">MQTQLITARRLGWLCGALYCTQLQAATVSCTNLESWLASKAYNGGSTVQHEQKAYKANWWNQNKNPAQYANPYQEWTKQGDCEGVVANQPPQVSLTAPAAGSNHSAGTVVTLSANASDTDGSVSKVEFYVDNQLAGSDSSAPYSLNWTAVAGNHSVYAKATDDKATSNQSTPVSFSVSAGNNKLPTVSITAPANNASLNAGETVLLSATASDADGSVAKVQFVLNGTVIAEKTTAPYSSSWTAVAGNQQLTVRVIDNLGAQNQTSIQFSVSSSQTGHAACRPDGLYQTPGLDVPYCTIYDQQGREKMGADHPRRIIGYFTSWRTGKNGQPAYLAHNIPWDKVTHLNYAFAHVDAQHKVSIGNPLAPDNAATNMEWPGVAGAEMDPQFSFKGHFNQLNKFKKQHPGVKTLVSIGGWAETGGYFDDNGNRVASGGFYTMTTNADNSVNVAGINTFADSVVTFLRTYSFDGADIDYEYPSSMKDSGNPDDFAISNARRAGLMASYQVLMKTLREKLDAASVADGKHYLLTIASPSSGYLLRGMEVFPVTQYLDYVNIMSYDLHGAWNQHVGPNAALFDDGRDSELLVWNYYQSAQYQGLGYLNTDWAYHYFRGAMQAGRINIGVPYYSRGWQNVTGGSKGLWGKAAQPNQNQCPPGTGGSPQNQCGAGAVGIDNLWHDKNSLGAEVPAGSNPLWHTRNLQLGKTGSYAAAYGLDPATDPTDRLTGVYQPQYDPTLVATWLWNDTKKVFLSVEDEESIQQKANYIVNRGIGGVMFWELAGDYSYDAAKAEYGMGSDLTSIFYQTFKTALPYGNKRDPKPLPAQSLDLQVKIDGFKLGDANYPINPKLTLTNKAGQTIPGGAKISFDVPTASGDNFTDQSGYGTKVTQSGRNSSGNNIGGIQNDFHRVELSLPTHSPLAANASTSITLNYYLPIPMPSNWRVSVGSQSFALKQEYPQLPAGTISGTGGGGGDNGGSCAGVPANVNDYPNWPRGTYAAGGDHLRHQGKVYKANWWTQAVPGSDSSWTFVCNKA</sequence>
<keyword evidence="1 7" id="KW-0378">Hydrolase</keyword>
<feature type="signal peptide" evidence="5">
    <location>
        <begin position="1"/>
        <end position="25"/>
    </location>
</feature>
<dbReference type="RefSeq" id="WP_377245557.1">
    <property type="nucleotide sequence ID" value="NZ_JBHLXP010000003.1"/>
</dbReference>
<feature type="domain" description="GH18" evidence="6">
    <location>
        <begin position="313"/>
        <end position="791"/>
    </location>
</feature>
<dbReference type="Pfam" id="PF17957">
    <property type="entry name" value="Big_7"/>
    <property type="match status" value="2"/>
</dbReference>
<dbReference type="Proteomes" id="UP001589813">
    <property type="component" value="Unassembled WGS sequence"/>
</dbReference>
<dbReference type="InterPro" id="IPR036573">
    <property type="entry name" value="CBM_sf_5/12"/>
</dbReference>
<dbReference type="InterPro" id="IPR011583">
    <property type="entry name" value="Chitinase_II/V-like_cat"/>
</dbReference>
<dbReference type="Pfam" id="PF14600">
    <property type="entry name" value="CBM_5_12_2"/>
    <property type="match status" value="1"/>
</dbReference>
<evidence type="ECO:0000256" key="1">
    <source>
        <dbReference type="ARBA" id="ARBA00022801"/>
    </source>
</evidence>
<dbReference type="InterPro" id="IPR009470">
    <property type="entry name" value="Chi_C"/>
</dbReference>
<evidence type="ECO:0000313" key="7">
    <source>
        <dbReference type="EMBL" id="MFC0049535.1"/>
    </source>
</evidence>
<feature type="chain" id="PRO_5046358523" evidence="5">
    <location>
        <begin position="26"/>
        <end position="1027"/>
    </location>
</feature>
<comment type="caution">
    <text evidence="7">The sequence shown here is derived from an EMBL/GenBank/DDBJ whole genome shotgun (WGS) entry which is preliminary data.</text>
</comment>
<keyword evidence="4" id="KW-0624">Polysaccharide degradation</keyword>
<dbReference type="CDD" id="cd12215">
    <property type="entry name" value="ChiC_BD"/>
    <property type="match status" value="1"/>
</dbReference>
<dbReference type="InterPro" id="IPR003610">
    <property type="entry name" value="CBM5/12"/>
</dbReference>
<dbReference type="SUPFAM" id="SSF54556">
    <property type="entry name" value="Chitinase insertion domain"/>
    <property type="match status" value="1"/>
</dbReference>
<evidence type="ECO:0000256" key="3">
    <source>
        <dbReference type="ARBA" id="ARBA00023277"/>
    </source>
</evidence>